<evidence type="ECO:0000256" key="8">
    <source>
        <dbReference type="ARBA" id="ARBA00022989"/>
    </source>
</evidence>
<dbReference type="PANTHER" id="PTHR33446:SF2">
    <property type="entry name" value="PROTEIN TONB"/>
    <property type="match status" value="1"/>
</dbReference>
<dbReference type="SUPFAM" id="SSF74653">
    <property type="entry name" value="TolA/TonB C-terminal domain"/>
    <property type="match status" value="1"/>
</dbReference>
<dbReference type="Pfam" id="PF03544">
    <property type="entry name" value="TonB_C"/>
    <property type="match status" value="1"/>
</dbReference>
<dbReference type="PANTHER" id="PTHR33446">
    <property type="entry name" value="PROTEIN TONB-RELATED"/>
    <property type="match status" value="1"/>
</dbReference>
<keyword evidence="7" id="KW-0653">Protein transport</keyword>
<evidence type="ECO:0000259" key="11">
    <source>
        <dbReference type="PROSITE" id="PS52015"/>
    </source>
</evidence>
<dbReference type="PROSITE" id="PS52015">
    <property type="entry name" value="TONB_CTD"/>
    <property type="match status" value="1"/>
</dbReference>
<evidence type="ECO:0000256" key="3">
    <source>
        <dbReference type="ARBA" id="ARBA00022448"/>
    </source>
</evidence>
<keyword evidence="9" id="KW-0472">Membrane</keyword>
<keyword evidence="13" id="KW-1185">Reference proteome</keyword>
<gene>
    <name evidence="12" type="ORF">B5V00_10010</name>
</gene>
<accession>A0A1X0Y3D6</accession>
<evidence type="ECO:0000256" key="7">
    <source>
        <dbReference type="ARBA" id="ARBA00022927"/>
    </source>
</evidence>
<feature type="domain" description="TonB C-terminal" evidence="11">
    <location>
        <begin position="232"/>
        <end position="324"/>
    </location>
</feature>
<evidence type="ECO:0000313" key="12">
    <source>
        <dbReference type="EMBL" id="ORJ59607.1"/>
    </source>
</evidence>
<keyword evidence="5" id="KW-0997">Cell inner membrane</keyword>
<feature type="compositionally biased region" description="Low complexity" evidence="10">
    <location>
        <begin position="220"/>
        <end position="232"/>
    </location>
</feature>
<dbReference type="AlphaFoldDB" id="A0A1X0Y3D6"/>
<keyword evidence="8" id="KW-1133">Transmembrane helix</keyword>
<evidence type="ECO:0000256" key="9">
    <source>
        <dbReference type="ARBA" id="ARBA00023136"/>
    </source>
</evidence>
<evidence type="ECO:0000256" key="2">
    <source>
        <dbReference type="ARBA" id="ARBA00006555"/>
    </source>
</evidence>
<dbReference type="GO" id="GO:0055085">
    <property type="term" value="P:transmembrane transport"/>
    <property type="evidence" value="ECO:0007669"/>
    <property type="project" value="InterPro"/>
</dbReference>
<dbReference type="STRING" id="1969733.B5V00_10010"/>
<dbReference type="InterPro" id="IPR051045">
    <property type="entry name" value="TonB-dependent_transducer"/>
</dbReference>
<name>A0A1X0Y3D6_9BACT</name>
<dbReference type="InterPro" id="IPR006260">
    <property type="entry name" value="TonB/TolA_C"/>
</dbReference>
<evidence type="ECO:0000313" key="13">
    <source>
        <dbReference type="Proteomes" id="UP000193136"/>
    </source>
</evidence>
<evidence type="ECO:0000256" key="10">
    <source>
        <dbReference type="SAM" id="MobiDB-lite"/>
    </source>
</evidence>
<dbReference type="GO" id="GO:0031992">
    <property type="term" value="F:energy transducer activity"/>
    <property type="evidence" value="ECO:0007669"/>
    <property type="project" value="TreeGrafter"/>
</dbReference>
<keyword evidence="6" id="KW-0812">Transmembrane</keyword>
<keyword evidence="3" id="KW-0813">Transport</keyword>
<feature type="region of interest" description="Disordered" evidence="10">
    <location>
        <begin position="80"/>
        <end position="232"/>
    </location>
</feature>
<organism evidence="12 13">
    <name type="scientific">Geothermobacter hydrogeniphilus</name>
    <dbReference type="NCBI Taxonomy" id="1969733"/>
    <lineage>
        <taxon>Bacteria</taxon>
        <taxon>Pseudomonadati</taxon>
        <taxon>Thermodesulfobacteriota</taxon>
        <taxon>Desulfuromonadia</taxon>
        <taxon>Desulfuromonadales</taxon>
        <taxon>Geothermobacteraceae</taxon>
        <taxon>Geothermobacter</taxon>
    </lineage>
</organism>
<sequence>MCKILHTFQTVSIIKFPGMVRNLTLERELPYKQPTHSVETLSRRDMRQMSSYTDNGTQGRRLAIALLLSIAGHLLFLSLPGVKVPNPRPQEQTIRVGLRKILPRPATSRRSTPAQNAHRPPQPRTKVAATQPSAKENDRKSPTEKSAAKTNGPVEKRTADTTPDPVVTRQPSEPPRMVEQQVPRLQATTRPAPSNHGDERPSTAQVKISESRGPSPASPPETASTTASQPQAAVIAPTYLDNPRPRYPPLARQRGWQGDVLVRVSVDPSGRVVKTRLERSSGHRVLDRSALKQIRRWRFRPASRGETNIAGEVTVPVHFRLRSS</sequence>
<dbReference type="Proteomes" id="UP000193136">
    <property type="component" value="Unassembled WGS sequence"/>
</dbReference>
<reference evidence="12 13" key="1">
    <citation type="submission" date="2017-03" db="EMBL/GenBank/DDBJ databases">
        <title>Genome sequence of Geothermobacter sp. EPR-M, Deep-Sea Iron Reducer.</title>
        <authorList>
            <person name="Tully B."/>
            <person name="Savalia P."/>
            <person name="Abuyen K."/>
            <person name="Baughan C."/>
            <person name="Romero E."/>
            <person name="Ronkowski C."/>
            <person name="Torres B."/>
            <person name="Tremblay J."/>
            <person name="Trujillo A."/>
            <person name="Tyler M."/>
            <person name="Perez-Rodriguez I."/>
            <person name="Amend J."/>
        </authorList>
    </citation>
    <scope>NUCLEOTIDE SEQUENCE [LARGE SCALE GENOMIC DNA]</scope>
    <source>
        <strain evidence="12 13">EPR-M</strain>
    </source>
</reference>
<dbReference type="EMBL" id="NAAD01000011">
    <property type="protein sequence ID" value="ORJ59607.1"/>
    <property type="molecule type" value="Genomic_DNA"/>
</dbReference>
<dbReference type="GO" id="GO:0015031">
    <property type="term" value="P:protein transport"/>
    <property type="evidence" value="ECO:0007669"/>
    <property type="project" value="UniProtKB-KW"/>
</dbReference>
<comment type="caution">
    <text evidence="12">The sequence shown here is derived from an EMBL/GenBank/DDBJ whole genome shotgun (WGS) entry which is preliminary data.</text>
</comment>
<keyword evidence="4" id="KW-1003">Cell membrane</keyword>
<protein>
    <recommendedName>
        <fullName evidence="11">TonB C-terminal domain-containing protein</fullName>
    </recommendedName>
</protein>
<evidence type="ECO:0000256" key="5">
    <source>
        <dbReference type="ARBA" id="ARBA00022519"/>
    </source>
</evidence>
<comment type="subcellular location">
    <subcellularLocation>
        <location evidence="1">Cell inner membrane</location>
        <topology evidence="1">Single-pass membrane protein</topology>
        <orientation evidence="1">Periplasmic side</orientation>
    </subcellularLocation>
</comment>
<dbReference type="Gene3D" id="3.30.1150.10">
    <property type="match status" value="1"/>
</dbReference>
<proteinExistence type="inferred from homology"/>
<evidence type="ECO:0000256" key="1">
    <source>
        <dbReference type="ARBA" id="ARBA00004383"/>
    </source>
</evidence>
<feature type="compositionally biased region" description="Basic and acidic residues" evidence="10">
    <location>
        <begin position="135"/>
        <end position="147"/>
    </location>
</feature>
<dbReference type="NCBIfam" id="TIGR01352">
    <property type="entry name" value="tonB_Cterm"/>
    <property type="match status" value="1"/>
</dbReference>
<evidence type="ECO:0000256" key="6">
    <source>
        <dbReference type="ARBA" id="ARBA00022692"/>
    </source>
</evidence>
<dbReference type="InterPro" id="IPR037682">
    <property type="entry name" value="TonB_C"/>
</dbReference>
<dbReference type="GO" id="GO:0098797">
    <property type="term" value="C:plasma membrane protein complex"/>
    <property type="evidence" value="ECO:0007669"/>
    <property type="project" value="TreeGrafter"/>
</dbReference>
<comment type="similarity">
    <text evidence="2">Belongs to the TonB family.</text>
</comment>
<evidence type="ECO:0000256" key="4">
    <source>
        <dbReference type="ARBA" id="ARBA00022475"/>
    </source>
</evidence>